<evidence type="ECO:0000313" key="2">
    <source>
        <dbReference type="Proteomes" id="UP000812013"/>
    </source>
</evidence>
<comment type="caution">
    <text evidence="1">The sequence shown here is derived from an EMBL/GenBank/DDBJ whole genome shotgun (WGS) entry which is preliminary data.</text>
</comment>
<dbReference type="EMBL" id="WTFF01000010">
    <property type="protein sequence ID" value="MBW5480905.1"/>
    <property type="molecule type" value="Genomic_DNA"/>
</dbReference>
<name>A0ABS6Z2G9_9ACTN</name>
<sequence length="99" mass="10642">MPVIEEYVKADGTVVRRHTRLPAGARRETVILGMIVAGVFIFGSGNTAATGTQQGHELLPQPQATTVYPIKWPGWDKPAVRPTPTVSYPIVFPSSGSGR</sequence>
<dbReference type="RefSeq" id="WP_219664772.1">
    <property type="nucleotide sequence ID" value="NZ_WTFF01000010.1"/>
</dbReference>
<evidence type="ECO:0000313" key="1">
    <source>
        <dbReference type="EMBL" id="MBW5480905.1"/>
    </source>
</evidence>
<keyword evidence="2" id="KW-1185">Reference proteome</keyword>
<dbReference type="Proteomes" id="UP000812013">
    <property type="component" value="Unassembled WGS sequence"/>
</dbReference>
<reference evidence="1 2" key="1">
    <citation type="submission" date="2019-12" db="EMBL/GenBank/DDBJ databases">
        <title>Genome sequence of Streptomyces bambusae.</title>
        <authorList>
            <person name="Bansal K."/>
            <person name="Choksket S."/>
            <person name="Korpole S."/>
            <person name="Patil P.B."/>
        </authorList>
    </citation>
    <scope>NUCLEOTIDE SEQUENCE [LARGE SCALE GENOMIC DNA]</scope>
    <source>
        <strain evidence="1 2">SK60</strain>
    </source>
</reference>
<proteinExistence type="predicted"/>
<protein>
    <submittedName>
        <fullName evidence="1">Uncharacterized protein</fullName>
    </submittedName>
</protein>
<accession>A0ABS6Z2G9</accession>
<organism evidence="1 2">
    <name type="scientific">Streptomyces bambusae</name>
    <dbReference type="NCBI Taxonomy" id="1550616"/>
    <lineage>
        <taxon>Bacteria</taxon>
        <taxon>Bacillati</taxon>
        <taxon>Actinomycetota</taxon>
        <taxon>Actinomycetes</taxon>
        <taxon>Kitasatosporales</taxon>
        <taxon>Streptomycetaceae</taxon>
        <taxon>Streptomyces</taxon>
    </lineage>
</organism>
<gene>
    <name evidence="1" type="ORF">GPJ59_03095</name>
</gene>